<proteinExistence type="predicted"/>
<accession>A0A381NKL0</accession>
<evidence type="ECO:0000313" key="1">
    <source>
        <dbReference type="EMBL" id="SUZ55152.1"/>
    </source>
</evidence>
<sequence length="98" mass="10844">MITSKLKHISEIIENSYTNLGGLSRNASEQSSLTKYLRENLQSYGDCITSAHINDSNVLIIGATSPELANRLRYEEAEIKALCGTIGQYPKKIKISAR</sequence>
<protein>
    <recommendedName>
        <fullName evidence="2">DUF721 domain-containing protein</fullName>
    </recommendedName>
</protein>
<gene>
    <name evidence="1" type="ORF">METZ01_LOCUS8006</name>
</gene>
<organism evidence="1">
    <name type="scientific">marine metagenome</name>
    <dbReference type="NCBI Taxonomy" id="408172"/>
    <lineage>
        <taxon>unclassified sequences</taxon>
        <taxon>metagenomes</taxon>
        <taxon>ecological metagenomes</taxon>
    </lineage>
</organism>
<dbReference type="AlphaFoldDB" id="A0A381NKL0"/>
<dbReference type="EMBL" id="UINC01000431">
    <property type="protein sequence ID" value="SUZ55152.1"/>
    <property type="molecule type" value="Genomic_DNA"/>
</dbReference>
<reference evidence="1" key="1">
    <citation type="submission" date="2018-05" db="EMBL/GenBank/DDBJ databases">
        <authorList>
            <person name="Lanie J.A."/>
            <person name="Ng W.-L."/>
            <person name="Kazmierczak K.M."/>
            <person name="Andrzejewski T.M."/>
            <person name="Davidsen T.M."/>
            <person name="Wayne K.J."/>
            <person name="Tettelin H."/>
            <person name="Glass J.I."/>
            <person name="Rusch D."/>
            <person name="Podicherti R."/>
            <person name="Tsui H.-C.T."/>
            <person name="Winkler M.E."/>
        </authorList>
    </citation>
    <scope>NUCLEOTIDE SEQUENCE</scope>
</reference>
<name>A0A381NKL0_9ZZZZ</name>
<evidence type="ECO:0008006" key="2">
    <source>
        <dbReference type="Google" id="ProtNLM"/>
    </source>
</evidence>